<dbReference type="RefSeq" id="WP_148350137.1">
    <property type="nucleotide sequence ID" value="NZ_BMCJ01000003.1"/>
</dbReference>
<keyword evidence="1" id="KW-0732">Signal</keyword>
<evidence type="ECO:0000256" key="1">
    <source>
        <dbReference type="SAM" id="SignalP"/>
    </source>
</evidence>
<dbReference type="InterPro" id="IPR052159">
    <property type="entry name" value="Competence_DNA_uptake"/>
</dbReference>
<accession>A0ABQ1NZW5</accession>
<name>A0ABQ1NZW5_9BACI</name>
<evidence type="ECO:0000313" key="3">
    <source>
        <dbReference type="Proteomes" id="UP000619534"/>
    </source>
</evidence>
<organism evidence="2 3">
    <name type="scientific">Thalassobacillus devorans</name>
    <dbReference type="NCBI Taxonomy" id="279813"/>
    <lineage>
        <taxon>Bacteria</taxon>
        <taxon>Bacillati</taxon>
        <taxon>Bacillota</taxon>
        <taxon>Bacilli</taxon>
        <taxon>Bacillales</taxon>
        <taxon>Bacillaceae</taxon>
        <taxon>Thalassobacillus</taxon>
    </lineage>
</organism>
<dbReference type="InterPro" id="IPR036866">
    <property type="entry name" value="RibonucZ/Hydroxyglut_hydro"/>
</dbReference>
<dbReference type="PANTHER" id="PTHR30619">
    <property type="entry name" value="DNA INTERNALIZATION/COMPETENCE PROTEIN COMEC/REC2"/>
    <property type="match status" value="1"/>
</dbReference>
<evidence type="ECO:0008006" key="4">
    <source>
        <dbReference type="Google" id="ProtNLM"/>
    </source>
</evidence>
<dbReference type="Proteomes" id="UP000619534">
    <property type="component" value="Unassembled WGS sequence"/>
</dbReference>
<evidence type="ECO:0000313" key="2">
    <source>
        <dbReference type="EMBL" id="GGC87504.1"/>
    </source>
</evidence>
<dbReference type="Gene3D" id="3.60.15.10">
    <property type="entry name" value="Ribonuclease Z/Hydroxyacylglutathione hydrolase-like"/>
    <property type="match status" value="1"/>
</dbReference>
<feature type="chain" id="PRO_5045472704" description="Hydrolase" evidence="1">
    <location>
        <begin position="19"/>
        <end position="262"/>
    </location>
</feature>
<protein>
    <recommendedName>
        <fullName evidence="4">Hydrolase</fullName>
    </recommendedName>
</protein>
<keyword evidence="3" id="KW-1185">Reference proteome</keyword>
<dbReference type="EMBL" id="BMCJ01000003">
    <property type="protein sequence ID" value="GGC87504.1"/>
    <property type="molecule type" value="Genomic_DNA"/>
</dbReference>
<feature type="signal peptide" evidence="1">
    <location>
        <begin position="1"/>
        <end position="18"/>
    </location>
</feature>
<reference evidence="3" key="1">
    <citation type="journal article" date="2019" name="Int. J. Syst. Evol. Microbiol.">
        <title>The Global Catalogue of Microorganisms (GCM) 10K type strain sequencing project: providing services to taxonomists for standard genome sequencing and annotation.</title>
        <authorList>
            <consortium name="The Broad Institute Genomics Platform"/>
            <consortium name="The Broad Institute Genome Sequencing Center for Infectious Disease"/>
            <person name="Wu L."/>
            <person name="Ma J."/>
        </authorList>
    </citation>
    <scope>NUCLEOTIDE SEQUENCE [LARGE SCALE GENOMIC DNA]</scope>
    <source>
        <strain evidence="3">CCM 7282</strain>
    </source>
</reference>
<sequence>MKRFLFLLLTVWFILAGASGPEQPQYKPKEQSQAEITFFNIPDGEATLLQSDRRRNYLFNTGETSSLKFLKKELERLEVKKIKGIVLTGQTSDFCGNLKEVVTDYDVEEIFYTGSLSDNCNVPDGVSTVNWKEGDRTQLDGVSLQVIYTENEQMSLHLSFHETGIIFFTKGDLEEEVHISNKSLPPFQILKIGNYGTGTSPTEQFLEKTDPHLAVLFTRKGTSVNDGLIERMHGFWMDVYRLQQTGTTTIEIGKDQYHIPSD</sequence>
<dbReference type="PANTHER" id="PTHR30619:SF1">
    <property type="entry name" value="RECOMBINATION PROTEIN 2"/>
    <property type="match status" value="1"/>
</dbReference>
<proteinExistence type="predicted"/>
<dbReference type="SUPFAM" id="SSF56281">
    <property type="entry name" value="Metallo-hydrolase/oxidoreductase"/>
    <property type="match status" value="1"/>
</dbReference>
<comment type="caution">
    <text evidence="2">The sequence shown here is derived from an EMBL/GenBank/DDBJ whole genome shotgun (WGS) entry which is preliminary data.</text>
</comment>
<gene>
    <name evidence="2" type="ORF">GCM10007216_17790</name>
</gene>